<evidence type="ECO:0000256" key="3">
    <source>
        <dbReference type="SAM" id="MobiDB-lite"/>
    </source>
</evidence>
<evidence type="ECO:0000256" key="1">
    <source>
        <dbReference type="ARBA" id="ARBA00004613"/>
    </source>
</evidence>
<dbReference type="Pfam" id="PF02950">
    <property type="entry name" value="Conotoxin"/>
    <property type="match status" value="1"/>
</dbReference>
<name>A0A142C1H3_CONBE</name>
<protein>
    <submittedName>
        <fullName evidence="5">Conotoxin</fullName>
    </submittedName>
</protein>
<dbReference type="EMBL" id="KU563926">
    <property type="protein sequence ID" value="AMP44674.1"/>
    <property type="molecule type" value="mRNA"/>
</dbReference>
<dbReference type="GO" id="GO:0005576">
    <property type="term" value="C:extracellular region"/>
    <property type="evidence" value="ECO:0007669"/>
    <property type="project" value="UniProtKB-SubCell"/>
</dbReference>
<proteinExistence type="evidence at transcript level"/>
<keyword evidence="2" id="KW-0964">Secreted</keyword>
<feature type="chain" id="PRO_5007492949" evidence="4">
    <location>
        <begin position="21"/>
        <end position="83"/>
    </location>
</feature>
<organism evidence="5">
    <name type="scientific">Conus betulinus</name>
    <name type="common">Beech cone</name>
    <dbReference type="NCBI Taxonomy" id="89764"/>
    <lineage>
        <taxon>Eukaryota</taxon>
        <taxon>Metazoa</taxon>
        <taxon>Spiralia</taxon>
        <taxon>Lophotrochozoa</taxon>
        <taxon>Mollusca</taxon>
        <taxon>Gastropoda</taxon>
        <taxon>Caenogastropoda</taxon>
        <taxon>Neogastropoda</taxon>
        <taxon>Conoidea</taxon>
        <taxon>Conidae</taxon>
        <taxon>Conus</taxon>
        <taxon>Dendroconus</taxon>
    </lineage>
</organism>
<dbReference type="GO" id="GO:0008200">
    <property type="term" value="F:ion channel inhibitor activity"/>
    <property type="evidence" value="ECO:0007669"/>
    <property type="project" value="InterPro"/>
</dbReference>
<accession>A0A142C1H3</accession>
<dbReference type="AlphaFoldDB" id="A0A142C1H3"/>
<reference evidence="5" key="1">
    <citation type="submission" date="2015-12" db="EMBL/GenBank/DDBJ databases">
        <title>High throughput identification of novel conotoxins from the Chinese tubular cone snail Conus betulinus by multitranscriptome sequencing.</title>
        <authorList>
            <person name="Ruan Z."/>
            <person name="Peng C."/>
            <person name="Shi Q."/>
            <person name="Yao G."/>
            <person name="Gao B.-M."/>
        </authorList>
    </citation>
    <scope>NUCLEOTIDE SEQUENCE</scope>
</reference>
<evidence type="ECO:0000256" key="4">
    <source>
        <dbReference type="SAM" id="SignalP"/>
    </source>
</evidence>
<dbReference type="InterPro" id="IPR004214">
    <property type="entry name" value="Conotoxin"/>
</dbReference>
<evidence type="ECO:0000256" key="2">
    <source>
        <dbReference type="ARBA" id="ARBA00022525"/>
    </source>
</evidence>
<sequence length="83" mass="9176">MSKLGVVLLIFLVLLPLTSPHQNGNGFAGNRARQNDMQRRKNGLTNSLRRSSCGYVGQPCCIVPRRAYCHGDLNCNNVAMCVR</sequence>
<feature type="region of interest" description="Disordered" evidence="3">
    <location>
        <begin position="25"/>
        <end position="48"/>
    </location>
</feature>
<feature type="signal peptide" evidence="4">
    <location>
        <begin position="1"/>
        <end position="20"/>
    </location>
</feature>
<keyword evidence="4" id="KW-0732">Signal</keyword>
<evidence type="ECO:0000313" key="5">
    <source>
        <dbReference type="EMBL" id="AMP44674.1"/>
    </source>
</evidence>
<comment type="subcellular location">
    <subcellularLocation>
        <location evidence="1">Secreted</location>
    </subcellularLocation>
</comment>